<gene>
    <name evidence="2" type="primary">udk_2</name>
    <name evidence="2" type="ORF">OSO01_39320</name>
</gene>
<dbReference type="Proteomes" id="UP000321558">
    <property type="component" value="Unassembled WGS sequence"/>
</dbReference>
<proteinExistence type="predicted"/>
<dbReference type="InterPro" id="IPR006083">
    <property type="entry name" value="PRK/URK"/>
</dbReference>
<dbReference type="GO" id="GO:0016301">
    <property type="term" value="F:kinase activity"/>
    <property type="evidence" value="ECO:0007669"/>
    <property type="project" value="UniProtKB-KW"/>
</dbReference>
<keyword evidence="2" id="KW-0418">Kinase</keyword>
<evidence type="ECO:0000259" key="1">
    <source>
        <dbReference type="Pfam" id="PF00485"/>
    </source>
</evidence>
<evidence type="ECO:0000313" key="2">
    <source>
        <dbReference type="EMBL" id="GEN89193.1"/>
    </source>
</evidence>
<keyword evidence="3" id="KW-1185">Reference proteome</keyword>
<reference evidence="2 3" key="1">
    <citation type="submission" date="2019-07" db="EMBL/GenBank/DDBJ databases">
        <title>Whole genome shotgun sequence of Oceanobacillus sojae NBRC 105379.</title>
        <authorList>
            <person name="Hosoyama A."/>
            <person name="Uohara A."/>
            <person name="Ohji S."/>
            <person name="Ichikawa N."/>
        </authorList>
    </citation>
    <scope>NUCLEOTIDE SEQUENCE [LARGE SCALE GENOMIC DNA]</scope>
    <source>
        <strain evidence="2 3">NBRC 105379</strain>
    </source>
</reference>
<protein>
    <submittedName>
        <fullName evidence="2">Uridine kinase</fullName>
    </submittedName>
</protein>
<dbReference type="EMBL" id="BJYM01000019">
    <property type="protein sequence ID" value="GEN89193.1"/>
    <property type="molecule type" value="Genomic_DNA"/>
</dbReference>
<sequence>MVVSLDEGSGAGKSTLAAEVASHVEATVIPCDEFFDATITDEEWDSYTSEQKCRRCIDWKRVRREVLLPLLTGENAQYHPFSFYTENELATSLVTKEPSMIIILDGIYSSLPEMSDVIDFKILVEVSSEVSRYRHNVREGHEDEDWHLCWDPAEDYYFSALCPPASFDLIVVNQ</sequence>
<dbReference type="RefSeq" id="WP_147212108.1">
    <property type="nucleotide sequence ID" value="NZ_BJYM01000019.1"/>
</dbReference>
<dbReference type="Pfam" id="PF00485">
    <property type="entry name" value="PRK"/>
    <property type="match status" value="1"/>
</dbReference>
<feature type="domain" description="Phosphoribulokinase/uridine kinase" evidence="1">
    <location>
        <begin position="3"/>
        <end position="135"/>
    </location>
</feature>
<evidence type="ECO:0000313" key="3">
    <source>
        <dbReference type="Proteomes" id="UP000321558"/>
    </source>
</evidence>
<dbReference type="AlphaFoldDB" id="A0A511ZP06"/>
<dbReference type="GO" id="GO:0005524">
    <property type="term" value="F:ATP binding"/>
    <property type="evidence" value="ECO:0007669"/>
    <property type="project" value="InterPro"/>
</dbReference>
<comment type="caution">
    <text evidence="2">The sequence shown here is derived from an EMBL/GenBank/DDBJ whole genome shotgun (WGS) entry which is preliminary data.</text>
</comment>
<keyword evidence="2" id="KW-0808">Transferase</keyword>
<dbReference type="Gene3D" id="3.40.50.300">
    <property type="entry name" value="P-loop containing nucleotide triphosphate hydrolases"/>
    <property type="match status" value="1"/>
</dbReference>
<accession>A0A511ZP06</accession>
<dbReference type="OrthoDB" id="9810277at2"/>
<organism evidence="2 3">
    <name type="scientific">Oceanobacillus sojae</name>
    <dbReference type="NCBI Taxonomy" id="582851"/>
    <lineage>
        <taxon>Bacteria</taxon>
        <taxon>Bacillati</taxon>
        <taxon>Bacillota</taxon>
        <taxon>Bacilli</taxon>
        <taxon>Bacillales</taxon>
        <taxon>Bacillaceae</taxon>
        <taxon>Oceanobacillus</taxon>
    </lineage>
</organism>
<dbReference type="SUPFAM" id="SSF52540">
    <property type="entry name" value="P-loop containing nucleoside triphosphate hydrolases"/>
    <property type="match status" value="1"/>
</dbReference>
<dbReference type="InterPro" id="IPR027417">
    <property type="entry name" value="P-loop_NTPase"/>
</dbReference>
<name>A0A511ZP06_9BACI</name>